<organism evidence="1">
    <name type="scientific">marine metagenome</name>
    <dbReference type="NCBI Taxonomy" id="408172"/>
    <lineage>
        <taxon>unclassified sequences</taxon>
        <taxon>metagenomes</taxon>
        <taxon>ecological metagenomes</taxon>
    </lineage>
</organism>
<dbReference type="EMBL" id="UINC01100894">
    <property type="protein sequence ID" value="SVC61301.1"/>
    <property type="molecule type" value="Genomic_DNA"/>
</dbReference>
<dbReference type="SUPFAM" id="SSF53474">
    <property type="entry name" value="alpha/beta-Hydrolases"/>
    <property type="match status" value="1"/>
</dbReference>
<dbReference type="Gene3D" id="3.40.50.1820">
    <property type="entry name" value="alpha/beta hydrolase"/>
    <property type="match status" value="1"/>
</dbReference>
<accession>A0A382NNY4</accession>
<sequence>KRPANNPYALSLSTEALLNWKGAEKTLEHNKIPTQIVCGEKDPLYSLTRDFSRVVASSKFLSIPEETHGGMFYRNQQTKKVVLGFLK</sequence>
<proteinExistence type="predicted"/>
<dbReference type="AlphaFoldDB" id="A0A382NNY4"/>
<reference evidence="1" key="1">
    <citation type="submission" date="2018-05" db="EMBL/GenBank/DDBJ databases">
        <authorList>
            <person name="Lanie J.A."/>
            <person name="Ng W.-L."/>
            <person name="Kazmierczak K.M."/>
            <person name="Andrzejewski T.M."/>
            <person name="Davidsen T.M."/>
            <person name="Wayne K.J."/>
            <person name="Tettelin H."/>
            <person name="Glass J.I."/>
            <person name="Rusch D."/>
            <person name="Podicherti R."/>
            <person name="Tsui H.-C.T."/>
            <person name="Winkler M.E."/>
        </authorList>
    </citation>
    <scope>NUCLEOTIDE SEQUENCE</scope>
</reference>
<evidence type="ECO:0008006" key="2">
    <source>
        <dbReference type="Google" id="ProtNLM"/>
    </source>
</evidence>
<evidence type="ECO:0000313" key="1">
    <source>
        <dbReference type="EMBL" id="SVC61301.1"/>
    </source>
</evidence>
<dbReference type="InterPro" id="IPR029058">
    <property type="entry name" value="AB_hydrolase_fold"/>
</dbReference>
<name>A0A382NNY4_9ZZZZ</name>
<gene>
    <name evidence="1" type="ORF">METZ01_LOCUS314155</name>
</gene>
<protein>
    <recommendedName>
        <fullName evidence="2">Peptidase S33 tripeptidyl aminopeptidase-like C-terminal domain-containing protein</fullName>
    </recommendedName>
</protein>
<feature type="non-terminal residue" evidence="1">
    <location>
        <position position="1"/>
    </location>
</feature>